<feature type="region of interest" description="Disordered" evidence="1">
    <location>
        <begin position="1"/>
        <end position="31"/>
    </location>
</feature>
<organism evidence="2">
    <name type="scientific">viral metagenome</name>
    <dbReference type="NCBI Taxonomy" id="1070528"/>
    <lineage>
        <taxon>unclassified sequences</taxon>
        <taxon>metagenomes</taxon>
        <taxon>organismal metagenomes</taxon>
    </lineage>
</organism>
<dbReference type="EMBL" id="MN739588">
    <property type="protein sequence ID" value="QHT14713.1"/>
    <property type="molecule type" value="Genomic_DNA"/>
</dbReference>
<evidence type="ECO:0000256" key="1">
    <source>
        <dbReference type="SAM" id="MobiDB-lite"/>
    </source>
</evidence>
<dbReference type="AlphaFoldDB" id="A0A6C0DE28"/>
<protein>
    <submittedName>
        <fullName evidence="2">Uncharacterized protein</fullName>
    </submittedName>
</protein>
<accession>A0A6C0DE28</accession>
<evidence type="ECO:0000313" key="2">
    <source>
        <dbReference type="EMBL" id="QHT14713.1"/>
    </source>
</evidence>
<reference evidence="2" key="1">
    <citation type="journal article" date="2020" name="Nature">
        <title>Giant virus diversity and host interactions through global metagenomics.</title>
        <authorList>
            <person name="Schulz F."/>
            <person name="Roux S."/>
            <person name="Paez-Espino D."/>
            <person name="Jungbluth S."/>
            <person name="Walsh D.A."/>
            <person name="Denef V.J."/>
            <person name="McMahon K.D."/>
            <person name="Konstantinidis K.T."/>
            <person name="Eloe-Fadrosh E.A."/>
            <person name="Kyrpides N.C."/>
            <person name="Woyke T."/>
        </authorList>
    </citation>
    <scope>NUCLEOTIDE SEQUENCE</scope>
    <source>
        <strain evidence="2">GVMAG-M-3300023174-141</strain>
    </source>
</reference>
<sequence length="65" mass="7638">MKRKTLRQRSTRNTKRSTRSIRRSGGKRTAKQIVRQRRIGDIYAELSKIKAKQAMLLVDRLQGKI</sequence>
<proteinExistence type="predicted"/>
<name>A0A6C0DE28_9ZZZZ</name>